<dbReference type="AlphaFoldDB" id="C5MBV9"/>
<evidence type="ECO:0000256" key="4">
    <source>
        <dbReference type="ARBA" id="ARBA00022664"/>
    </source>
</evidence>
<evidence type="ECO:0000256" key="1">
    <source>
        <dbReference type="ARBA" id="ARBA00003777"/>
    </source>
</evidence>
<comment type="function">
    <text evidence="1">Involved in pre-mRNA splicing.</text>
</comment>
<dbReference type="Proteomes" id="UP000002037">
    <property type="component" value="Unassembled WGS sequence"/>
</dbReference>
<evidence type="ECO:0000256" key="5">
    <source>
        <dbReference type="ARBA" id="ARBA00023187"/>
    </source>
</evidence>
<dbReference type="KEGG" id="ctp:CTRG_03551"/>
<dbReference type="VEuPathDB" id="FungiDB:CTRG_03551"/>
<comment type="similarity">
    <text evidence="2">Belongs to the CWC15 family.</text>
</comment>
<keyword evidence="4" id="KW-0507">mRNA processing</keyword>
<feature type="compositionally biased region" description="Acidic residues" evidence="6">
    <location>
        <begin position="117"/>
        <end position="132"/>
    </location>
</feature>
<gene>
    <name evidence="7" type="ORF">CTRG_03551</name>
</gene>
<feature type="compositionally biased region" description="Basic and acidic residues" evidence="6">
    <location>
        <begin position="187"/>
        <end position="204"/>
    </location>
</feature>
<keyword evidence="5" id="KW-0508">mRNA splicing</keyword>
<feature type="region of interest" description="Disordered" evidence="6">
    <location>
        <begin position="96"/>
        <end position="248"/>
    </location>
</feature>
<dbReference type="HOGENOM" id="CLU_068312_1_0_1"/>
<protein>
    <recommendedName>
        <fullName evidence="3">Pre-mRNA-splicing factor CWC15</fullName>
    </recommendedName>
</protein>
<organism evidence="7 8">
    <name type="scientific">Candida tropicalis (strain ATCC MYA-3404 / T1)</name>
    <name type="common">Yeast</name>
    <dbReference type="NCBI Taxonomy" id="294747"/>
    <lineage>
        <taxon>Eukaryota</taxon>
        <taxon>Fungi</taxon>
        <taxon>Dikarya</taxon>
        <taxon>Ascomycota</taxon>
        <taxon>Saccharomycotina</taxon>
        <taxon>Pichiomycetes</taxon>
        <taxon>Debaryomycetaceae</taxon>
        <taxon>Candida/Lodderomyces clade</taxon>
        <taxon>Candida</taxon>
    </lineage>
</organism>
<evidence type="ECO:0000256" key="3">
    <source>
        <dbReference type="ARBA" id="ARBA00020693"/>
    </source>
</evidence>
<dbReference type="GeneID" id="8297407"/>
<dbReference type="PANTHER" id="PTHR12718">
    <property type="entry name" value="CELL CYCLE CONTROL PROTEIN CWF15"/>
    <property type="match status" value="1"/>
</dbReference>
<dbReference type="Pfam" id="PF04889">
    <property type="entry name" value="Cwf_Cwc_15"/>
    <property type="match status" value="2"/>
</dbReference>
<dbReference type="GO" id="GO:0003723">
    <property type="term" value="F:RNA binding"/>
    <property type="evidence" value="ECO:0007669"/>
    <property type="project" value="TreeGrafter"/>
</dbReference>
<dbReference type="OrthoDB" id="30179at2759"/>
<reference evidence="7 8" key="1">
    <citation type="journal article" date="2009" name="Nature">
        <title>Evolution of pathogenicity and sexual reproduction in eight Candida genomes.</title>
        <authorList>
            <person name="Butler G."/>
            <person name="Rasmussen M.D."/>
            <person name="Lin M.F."/>
            <person name="Santos M.A."/>
            <person name="Sakthikumar S."/>
            <person name="Munro C.A."/>
            <person name="Rheinbay E."/>
            <person name="Grabherr M."/>
            <person name="Forche A."/>
            <person name="Reedy J.L."/>
            <person name="Agrafioti I."/>
            <person name="Arnaud M.B."/>
            <person name="Bates S."/>
            <person name="Brown A.J."/>
            <person name="Brunke S."/>
            <person name="Costanzo M.C."/>
            <person name="Fitzpatrick D.A."/>
            <person name="de Groot P.W."/>
            <person name="Harris D."/>
            <person name="Hoyer L.L."/>
            <person name="Hube B."/>
            <person name="Klis F.M."/>
            <person name="Kodira C."/>
            <person name="Lennard N."/>
            <person name="Logue M.E."/>
            <person name="Martin R."/>
            <person name="Neiman A.M."/>
            <person name="Nikolaou E."/>
            <person name="Quail M.A."/>
            <person name="Quinn J."/>
            <person name="Santos M.C."/>
            <person name="Schmitzberger F.F."/>
            <person name="Sherlock G."/>
            <person name="Shah P."/>
            <person name="Silverstein K.A."/>
            <person name="Skrzypek M.S."/>
            <person name="Soll D."/>
            <person name="Staggs R."/>
            <person name="Stansfield I."/>
            <person name="Stumpf M.P."/>
            <person name="Sudbery P.E."/>
            <person name="Srikantha T."/>
            <person name="Zeng Q."/>
            <person name="Berman J."/>
            <person name="Berriman M."/>
            <person name="Heitman J."/>
            <person name="Gow N.A."/>
            <person name="Lorenz M.C."/>
            <person name="Birren B.W."/>
            <person name="Kellis M."/>
            <person name="Cuomo C.A."/>
        </authorList>
    </citation>
    <scope>NUCLEOTIDE SEQUENCE [LARGE SCALE GENOMIC DNA]</scope>
    <source>
        <strain evidence="8">ATCC MYA-3404 / T1</strain>
    </source>
</reference>
<sequence>MIIGYTFRELNGKSGEEKCSILYFFFFFGASLYLSGTENRLQNHHQPHQHQQQHHHRQDHQYLLYNMSTNHRPQLESKRGKVIKIKDSIKHARALPQQKSLKYRQDIPSTISGYGSDSEDEEEEEEKEEERDEISTPPLKKIKIDNTTVAKEESRTSKEEETKEDKESESEESDSDSDDETALLLQEIEKIRQEKLENDKDQNESKVVAIKPGSSTKKKSWRSTTTFNNNKSKQAKEGKKYSTDSLDSEYHQKLMSKYIR</sequence>
<name>C5MBV9_CANTT</name>
<dbReference type="STRING" id="294747.C5MBV9"/>
<feature type="compositionally biased region" description="Acidic residues" evidence="6">
    <location>
        <begin position="167"/>
        <end position="181"/>
    </location>
</feature>
<dbReference type="PANTHER" id="PTHR12718:SF2">
    <property type="entry name" value="SPLICEOSOME-ASSOCIATED PROTEIN CWC15 HOMOLOG"/>
    <property type="match status" value="1"/>
</dbReference>
<feature type="compositionally biased region" description="Basic and acidic residues" evidence="6">
    <location>
        <begin position="150"/>
        <end position="166"/>
    </location>
</feature>
<evidence type="ECO:0000313" key="8">
    <source>
        <dbReference type="Proteomes" id="UP000002037"/>
    </source>
</evidence>
<accession>C5MBV9</accession>
<proteinExistence type="inferred from homology"/>
<evidence type="ECO:0000256" key="6">
    <source>
        <dbReference type="SAM" id="MobiDB-lite"/>
    </source>
</evidence>
<dbReference type="InterPro" id="IPR006973">
    <property type="entry name" value="Cwf_Cwc_15"/>
</dbReference>
<dbReference type="eggNOG" id="KOG3228">
    <property type="taxonomic scope" value="Eukaryota"/>
</dbReference>
<dbReference type="GO" id="GO:0071013">
    <property type="term" value="C:catalytic step 2 spliceosome"/>
    <property type="evidence" value="ECO:0007669"/>
    <property type="project" value="TreeGrafter"/>
</dbReference>
<dbReference type="GO" id="GO:0045292">
    <property type="term" value="P:mRNA cis splicing, via spliceosome"/>
    <property type="evidence" value="ECO:0007669"/>
    <property type="project" value="TreeGrafter"/>
</dbReference>
<dbReference type="RefSeq" id="XP_002549253.1">
    <property type="nucleotide sequence ID" value="XM_002549207.1"/>
</dbReference>
<keyword evidence="8" id="KW-1185">Reference proteome</keyword>
<evidence type="ECO:0000256" key="2">
    <source>
        <dbReference type="ARBA" id="ARBA00006644"/>
    </source>
</evidence>
<evidence type="ECO:0000313" key="7">
    <source>
        <dbReference type="EMBL" id="EER33125.1"/>
    </source>
</evidence>
<dbReference type="EMBL" id="GG692398">
    <property type="protein sequence ID" value="EER33125.1"/>
    <property type="molecule type" value="Genomic_DNA"/>
</dbReference>
<feature type="compositionally biased region" description="Basic and acidic residues" evidence="6">
    <location>
        <begin position="234"/>
        <end position="248"/>
    </location>
</feature>